<sequence length="253" mass="27666">MTLFKSTSGPVPSKTSYRKELARLKESNPFCTALVHECVKSLLPQEAVYLVAVRDWYFLNQKDKSYLAKALGPDEDFSYIDEHLTLATERTESIGTDFHFEEWVATGVLKPLSGYAHSNDSTNTNDSASSDAVVQVVPKEINSNDSTHSPAQSPVFPFSPGPLHNLQHPDGANLNEEPTRGSFFGQTHPDLLGSQNFSISAENLGKTETVASRRWNVGTEGQGFGTSPANQQSFMPSSAKPAKGPMFGNSFYL</sequence>
<organism evidence="1 2">
    <name type="scientific">Clonostachys rosea f. rosea IK726</name>
    <dbReference type="NCBI Taxonomy" id="1349383"/>
    <lineage>
        <taxon>Eukaryota</taxon>
        <taxon>Fungi</taxon>
        <taxon>Dikarya</taxon>
        <taxon>Ascomycota</taxon>
        <taxon>Pezizomycotina</taxon>
        <taxon>Sordariomycetes</taxon>
        <taxon>Hypocreomycetidae</taxon>
        <taxon>Hypocreales</taxon>
        <taxon>Bionectriaceae</taxon>
        <taxon>Clonostachys</taxon>
    </lineage>
</organism>
<accession>A0ACA9UH54</accession>
<dbReference type="EMBL" id="CADEHS020000495">
    <property type="protein sequence ID" value="CAG9952596.1"/>
    <property type="molecule type" value="Genomic_DNA"/>
</dbReference>
<reference evidence="1" key="1">
    <citation type="submission" date="2020-04" db="EMBL/GenBank/DDBJ databases">
        <authorList>
            <person name="Broberg M."/>
        </authorList>
    </citation>
    <scope>NUCLEOTIDE SEQUENCE</scope>
</reference>
<name>A0ACA9UH54_BIOOC</name>
<dbReference type="Proteomes" id="UP000836387">
    <property type="component" value="Unassembled WGS sequence"/>
</dbReference>
<evidence type="ECO:0000313" key="2">
    <source>
        <dbReference type="Proteomes" id="UP000836387"/>
    </source>
</evidence>
<protein>
    <submittedName>
        <fullName evidence="1">Uncharacterized protein</fullName>
    </submittedName>
</protein>
<reference evidence="1" key="2">
    <citation type="submission" date="2021-10" db="EMBL/GenBank/DDBJ databases">
        <authorList>
            <person name="Piombo E."/>
        </authorList>
    </citation>
    <scope>NUCLEOTIDE SEQUENCE</scope>
</reference>
<keyword evidence="2" id="KW-1185">Reference proteome</keyword>
<gene>
    <name evidence="1" type="ORF">CRV2_00017082</name>
</gene>
<proteinExistence type="predicted"/>
<evidence type="ECO:0000313" key="1">
    <source>
        <dbReference type="EMBL" id="CAG9952596.1"/>
    </source>
</evidence>
<comment type="caution">
    <text evidence="1">The sequence shown here is derived from an EMBL/GenBank/DDBJ whole genome shotgun (WGS) entry which is preliminary data.</text>
</comment>